<dbReference type="RefSeq" id="WP_009506316.1">
    <property type="nucleotide sequence ID" value="NZ_LIQE01000003.1"/>
</dbReference>
<evidence type="ECO:0000256" key="2">
    <source>
        <dbReference type="ARBA" id="ARBA00022475"/>
    </source>
</evidence>
<protein>
    <submittedName>
        <fullName evidence="7">Uncharacterized membrane protein YbhN (UPF0104 family)</fullName>
    </submittedName>
</protein>
<keyword evidence="2" id="KW-1003">Cell membrane</keyword>
<proteinExistence type="predicted"/>
<evidence type="ECO:0000313" key="8">
    <source>
        <dbReference type="Proteomes" id="UP000249165"/>
    </source>
</evidence>
<accession>A0A327YTW7</accession>
<sequence>MTVLRMLVPLALIALCLWLADAGGVILRLAGASPGWIGTTVVLLGGVTGLSALRWRLTAGALGLPMTRRAALGEYFMAQFVNQTLPGGVLGDAARAQRSRQGGALAPAAQAVVIERASGQVGMGAVLALGLGLSDVPLPRLAWTALVVLAALAFALALIGARRSGSWPAAIRATLLRQSGPQAGLSLVIAALTVAGFAAAARATGTTLTLPETALLGPLILTAMLLPASVGGWGWREGAASALFPLAGLAPEAGLAASIAFGLGTLAAALPGAFFLRRPQGARTIADPPK</sequence>
<keyword evidence="8" id="KW-1185">Reference proteome</keyword>
<comment type="subcellular location">
    <subcellularLocation>
        <location evidence="1">Cell membrane</location>
        <topology evidence="1">Multi-pass membrane protein</topology>
    </subcellularLocation>
</comment>
<name>A0A327YTW7_9RHOB</name>
<keyword evidence="5 6" id="KW-0472">Membrane</keyword>
<evidence type="ECO:0000256" key="1">
    <source>
        <dbReference type="ARBA" id="ARBA00004651"/>
    </source>
</evidence>
<feature type="transmembrane region" description="Helical" evidence="6">
    <location>
        <begin position="181"/>
        <end position="201"/>
    </location>
</feature>
<feature type="transmembrane region" description="Helical" evidence="6">
    <location>
        <begin position="32"/>
        <end position="53"/>
    </location>
</feature>
<reference evidence="7 8" key="1">
    <citation type="submission" date="2018-06" db="EMBL/GenBank/DDBJ databases">
        <title>Genomic Encyclopedia of Archaeal and Bacterial Type Strains, Phase II (KMG-II): from individual species to whole genera.</title>
        <authorList>
            <person name="Goeker M."/>
        </authorList>
    </citation>
    <scope>NUCLEOTIDE SEQUENCE [LARGE SCALE GENOMIC DNA]</scope>
    <source>
        <strain evidence="7 8">DSM 22011</strain>
    </source>
</reference>
<dbReference type="PANTHER" id="PTHR40277">
    <property type="entry name" value="BLL5419 PROTEIN"/>
    <property type="match status" value="1"/>
</dbReference>
<dbReference type="AlphaFoldDB" id="A0A327YTW7"/>
<feature type="transmembrane region" description="Helical" evidence="6">
    <location>
        <begin position="213"/>
        <end position="235"/>
    </location>
</feature>
<gene>
    <name evidence="7" type="ORF">ATI53_100198</name>
</gene>
<evidence type="ECO:0000313" key="7">
    <source>
        <dbReference type="EMBL" id="RAK23991.1"/>
    </source>
</evidence>
<evidence type="ECO:0000256" key="3">
    <source>
        <dbReference type="ARBA" id="ARBA00022692"/>
    </source>
</evidence>
<keyword evidence="4 6" id="KW-1133">Transmembrane helix</keyword>
<feature type="transmembrane region" description="Helical" evidence="6">
    <location>
        <begin position="141"/>
        <end position="161"/>
    </location>
</feature>
<dbReference type="OrthoDB" id="9126302at2"/>
<dbReference type="InterPro" id="IPR022791">
    <property type="entry name" value="L-PG_synthase/AglD"/>
</dbReference>
<evidence type="ECO:0000256" key="5">
    <source>
        <dbReference type="ARBA" id="ARBA00023136"/>
    </source>
</evidence>
<dbReference type="GO" id="GO:0005886">
    <property type="term" value="C:plasma membrane"/>
    <property type="evidence" value="ECO:0007669"/>
    <property type="project" value="UniProtKB-SubCell"/>
</dbReference>
<keyword evidence="3 6" id="KW-0812">Transmembrane</keyword>
<dbReference type="Proteomes" id="UP000249165">
    <property type="component" value="Unassembled WGS sequence"/>
</dbReference>
<dbReference type="PANTHER" id="PTHR40277:SF1">
    <property type="entry name" value="BLL5419 PROTEIN"/>
    <property type="match status" value="1"/>
</dbReference>
<dbReference type="EMBL" id="QLMG01000001">
    <property type="protein sequence ID" value="RAK23991.1"/>
    <property type="molecule type" value="Genomic_DNA"/>
</dbReference>
<evidence type="ECO:0000256" key="4">
    <source>
        <dbReference type="ARBA" id="ARBA00022989"/>
    </source>
</evidence>
<comment type="caution">
    <text evidence="7">The sequence shown here is derived from an EMBL/GenBank/DDBJ whole genome shotgun (WGS) entry which is preliminary data.</text>
</comment>
<organism evidence="7 8">
    <name type="scientific">Salipiger aestuarii</name>
    <dbReference type="NCBI Taxonomy" id="568098"/>
    <lineage>
        <taxon>Bacteria</taxon>
        <taxon>Pseudomonadati</taxon>
        <taxon>Pseudomonadota</taxon>
        <taxon>Alphaproteobacteria</taxon>
        <taxon>Rhodobacterales</taxon>
        <taxon>Roseobacteraceae</taxon>
        <taxon>Salipiger</taxon>
    </lineage>
</organism>
<evidence type="ECO:0000256" key="6">
    <source>
        <dbReference type="SAM" id="Phobius"/>
    </source>
</evidence>
<dbReference type="Pfam" id="PF03706">
    <property type="entry name" value="LPG_synthase_TM"/>
    <property type="match status" value="1"/>
</dbReference>
<feature type="transmembrane region" description="Helical" evidence="6">
    <location>
        <begin position="255"/>
        <end position="276"/>
    </location>
</feature>